<dbReference type="Proteomes" id="UP000541558">
    <property type="component" value="Unassembled WGS sequence"/>
</dbReference>
<feature type="domain" description="Nephrocystin 3-like N-terminal" evidence="3">
    <location>
        <begin position="175"/>
        <end position="337"/>
    </location>
</feature>
<evidence type="ECO:0000259" key="3">
    <source>
        <dbReference type="Pfam" id="PF24883"/>
    </source>
</evidence>
<gene>
    <name evidence="4" type="ORF">D9611_003046</name>
</gene>
<dbReference type="AlphaFoldDB" id="A0A8H5CAU2"/>
<feature type="compositionally biased region" description="Polar residues" evidence="2">
    <location>
        <begin position="396"/>
        <end position="408"/>
    </location>
</feature>
<name>A0A8H5CAU2_9AGAR</name>
<evidence type="ECO:0000256" key="1">
    <source>
        <dbReference type="ARBA" id="ARBA00022737"/>
    </source>
</evidence>
<dbReference type="PANTHER" id="PTHR10039">
    <property type="entry name" value="AMELOGENIN"/>
    <property type="match status" value="1"/>
</dbReference>
<reference evidence="4 5" key="1">
    <citation type="journal article" date="2020" name="ISME J.">
        <title>Uncovering the hidden diversity of litter-decomposition mechanisms in mushroom-forming fungi.</title>
        <authorList>
            <person name="Floudas D."/>
            <person name="Bentzer J."/>
            <person name="Ahren D."/>
            <person name="Johansson T."/>
            <person name="Persson P."/>
            <person name="Tunlid A."/>
        </authorList>
    </citation>
    <scope>NUCLEOTIDE SEQUENCE [LARGE SCALE GENOMIC DNA]</scope>
    <source>
        <strain evidence="4 5">CBS 175.51</strain>
    </source>
</reference>
<dbReference type="InterPro" id="IPR056884">
    <property type="entry name" value="NPHP3-like_N"/>
</dbReference>
<evidence type="ECO:0000313" key="4">
    <source>
        <dbReference type="EMBL" id="KAF5337147.1"/>
    </source>
</evidence>
<accession>A0A8H5CAU2</accession>
<comment type="caution">
    <text evidence="4">The sequence shown here is derived from an EMBL/GenBank/DDBJ whole genome shotgun (WGS) entry which is preliminary data.</text>
</comment>
<keyword evidence="1" id="KW-0677">Repeat</keyword>
<dbReference type="SUPFAM" id="SSF52540">
    <property type="entry name" value="P-loop containing nucleoside triphosphate hydrolases"/>
    <property type="match status" value="1"/>
</dbReference>
<dbReference type="PANTHER" id="PTHR10039:SF16">
    <property type="entry name" value="GPI INOSITOL-DEACYLASE"/>
    <property type="match status" value="1"/>
</dbReference>
<dbReference type="OrthoDB" id="2836847at2759"/>
<organism evidence="4 5">
    <name type="scientific">Ephemerocybe angulata</name>
    <dbReference type="NCBI Taxonomy" id="980116"/>
    <lineage>
        <taxon>Eukaryota</taxon>
        <taxon>Fungi</taxon>
        <taxon>Dikarya</taxon>
        <taxon>Basidiomycota</taxon>
        <taxon>Agaricomycotina</taxon>
        <taxon>Agaricomycetes</taxon>
        <taxon>Agaricomycetidae</taxon>
        <taxon>Agaricales</taxon>
        <taxon>Agaricineae</taxon>
        <taxon>Psathyrellaceae</taxon>
        <taxon>Ephemerocybe</taxon>
    </lineage>
</organism>
<keyword evidence="5" id="KW-1185">Reference proteome</keyword>
<dbReference type="EMBL" id="JAACJK010000057">
    <property type="protein sequence ID" value="KAF5337147.1"/>
    <property type="molecule type" value="Genomic_DNA"/>
</dbReference>
<sequence length="408" mass="45515">MPYPPTRAGAIYSGSAESFLSPPFSVHKPPGFLKTFFQDQYWEEYTNQVIAEANVAEKRARKVKDSNLPLSAEDKAVMDDLIEDIRGRVKDYEVARGSKKPSKAREAVESMHRSTIDLNRVRSTSAYEARQLLAVHSGYTIFSDHKDLNLKPGAYHHIVSCIFALRQPSLERAIAWLEAGYQSKPIHWLCGKKGCGKSVLLNYLAKKCCKEFPLNGGGRIAMISFTEPFDRRSFVHKFLSTLLDQLATNREQLKHILSAIGAGLSERYFFETSLEDQVQDLFIKPLKALQSMLQSFDPVLIFLDGIDLCDAGAADGLFDFIEETLTSLLPVYFIVTSSDERASKTLAQRVTLSPLVDMNEVIPFPDAIQEGLKSGILSSVSDWPVGQSRSEKAGSDTRTTSTFVDPEK</sequence>
<evidence type="ECO:0000313" key="5">
    <source>
        <dbReference type="Proteomes" id="UP000541558"/>
    </source>
</evidence>
<dbReference type="Gene3D" id="3.40.50.300">
    <property type="entry name" value="P-loop containing nucleotide triphosphate hydrolases"/>
    <property type="match status" value="1"/>
</dbReference>
<feature type="region of interest" description="Disordered" evidence="2">
    <location>
        <begin position="379"/>
        <end position="408"/>
    </location>
</feature>
<protein>
    <recommendedName>
        <fullName evidence="3">Nephrocystin 3-like N-terminal domain-containing protein</fullName>
    </recommendedName>
</protein>
<dbReference type="Pfam" id="PF24883">
    <property type="entry name" value="NPHP3_N"/>
    <property type="match status" value="1"/>
</dbReference>
<evidence type="ECO:0000256" key="2">
    <source>
        <dbReference type="SAM" id="MobiDB-lite"/>
    </source>
</evidence>
<dbReference type="InterPro" id="IPR027417">
    <property type="entry name" value="P-loop_NTPase"/>
</dbReference>
<proteinExistence type="predicted"/>